<dbReference type="EMBL" id="AWUE01024421">
    <property type="protein sequence ID" value="OMO50786.1"/>
    <property type="molecule type" value="Genomic_DNA"/>
</dbReference>
<feature type="compositionally biased region" description="Basic residues" evidence="1">
    <location>
        <begin position="48"/>
        <end position="58"/>
    </location>
</feature>
<evidence type="ECO:0000313" key="3">
    <source>
        <dbReference type="Proteomes" id="UP000187203"/>
    </source>
</evidence>
<reference evidence="3" key="1">
    <citation type="submission" date="2013-09" db="EMBL/GenBank/DDBJ databases">
        <title>Corchorus olitorius genome sequencing.</title>
        <authorList>
            <person name="Alam M."/>
            <person name="Haque M.S."/>
            <person name="Islam M.S."/>
            <person name="Emdad E.M."/>
            <person name="Islam M.M."/>
            <person name="Ahmed B."/>
            <person name="Halim A."/>
            <person name="Hossen Q.M.M."/>
            <person name="Hossain M.Z."/>
            <person name="Ahmed R."/>
            <person name="Khan M.M."/>
            <person name="Islam R."/>
            <person name="Rashid M.M."/>
            <person name="Khan S.A."/>
            <person name="Rahman M.S."/>
            <person name="Alam M."/>
            <person name="Yahiya A.S."/>
            <person name="Khan M.S."/>
            <person name="Azam M.S."/>
            <person name="Haque T."/>
            <person name="Lashkar M.Z.H."/>
            <person name="Akhand A.I."/>
            <person name="Morshed G."/>
            <person name="Roy S."/>
            <person name="Uddin K.S."/>
            <person name="Rabeya T."/>
            <person name="Hossain A.S."/>
            <person name="Chowdhury A."/>
            <person name="Snigdha A.R."/>
            <person name="Mortoza M.S."/>
            <person name="Matin S.A."/>
            <person name="Hoque S.M.E."/>
            <person name="Islam M.K."/>
            <person name="Roy D.K."/>
            <person name="Haider R."/>
            <person name="Moosa M.M."/>
            <person name="Elias S.M."/>
            <person name="Hasan A.M."/>
            <person name="Jahan S."/>
            <person name="Shafiuddin M."/>
            <person name="Mahmood N."/>
            <person name="Shommy N.S."/>
        </authorList>
    </citation>
    <scope>NUCLEOTIDE SEQUENCE [LARGE SCALE GENOMIC DNA]</scope>
    <source>
        <strain evidence="3">cv. O-4</strain>
    </source>
</reference>
<dbReference type="Proteomes" id="UP000187203">
    <property type="component" value="Unassembled WGS sequence"/>
</dbReference>
<sequence length="65" mass="7289">MSSSLFLSSLSSPCFHHRHPIFCYLPTAPNIIPSSSSCGANSPTKLQCGRRRKRRKKLLAPEDQF</sequence>
<keyword evidence="3" id="KW-1185">Reference proteome</keyword>
<feature type="compositionally biased region" description="Polar residues" evidence="1">
    <location>
        <begin position="36"/>
        <end position="45"/>
    </location>
</feature>
<feature type="region of interest" description="Disordered" evidence="1">
    <location>
        <begin position="36"/>
        <end position="65"/>
    </location>
</feature>
<evidence type="ECO:0000256" key="1">
    <source>
        <dbReference type="SAM" id="MobiDB-lite"/>
    </source>
</evidence>
<evidence type="ECO:0000313" key="2">
    <source>
        <dbReference type="EMBL" id="OMO50786.1"/>
    </source>
</evidence>
<protein>
    <submittedName>
        <fullName evidence="2">Uncharacterized protein</fullName>
    </submittedName>
</protein>
<gene>
    <name evidence="2" type="ORF">COLO4_37885</name>
</gene>
<name>A0A1R3FYC3_9ROSI</name>
<comment type="caution">
    <text evidence="2">The sequence shown here is derived from an EMBL/GenBank/DDBJ whole genome shotgun (WGS) entry which is preliminary data.</text>
</comment>
<accession>A0A1R3FYC3</accession>
<proteinExistence type="predicted"/>
<organism evidence="2 3">
    <name type="scientific">Corchorus olitorius</name>
    <dbReference type="NCBI Taxonomy" id="93759"/>
    <lineage>
        <taxon>Eukaryota</taxon>
        <taxon>Viridiplantae</taxon>
        <taxon>Streptophyta</taxon>
        <taxon>Embryophyta</taxon>
        <taxon>Tracheophyta</taxon>
        <taxon>Spermatophyta</taxon>
        <taxon>Magnoliopsida</taxon>
        <taxon>eudicotyledons</taxon>
        <taxon>Gunneridae</taxon>
        <taxon>Pentapetalae</taxon>
        <taxon>rosids</taxon>
        <taxon>malvids</taxon>
        <taxon>Malvales</taxon>
        <taxon>Malvaceae</taxon>
        <taxon>Grewioideae</taxon>
        <taxon>Apeibeae</taxon>
        <taxon>Corchorus</taxon>
    </lineage>
</organism>
<dbReference type="AlphaFoldDB" id="A0A1R3FYC3"/>